<evidence type="ECO:0008006" key="3">
    <source>
        <dbReference type="Google" id="ProtNLM"/>
    </source>
</evidence>
<evidence type="ECO:0000313" key="1">
    <source>
        <dbReference type="EMBL" id="KRM19213.1"/>
    </source>
</evidence>
<dbReference type="EMBL" id="AZGD01000082">
    <property type="protein sequence ID" value="KRM19213.1"/>
    <property type="molecule type" value="Genomic_DNA"/>
</dbReference>
<organism evidence="1 2">
    <name type="scientific">Ligilactobacillus hayakitensis DSM 18933 = JCM 14209</name>
    <dbReference type="NCBI Taxonomy" id="1423755"/>
    <lineage>
        <taxon>Bacteria</taxon>
        <taxon>Bacillati</taxon>
        <taxon>Bacillota</taxon>
        <taxon>Bacilli</taxon>
        <taxon>Lactobacillales</taxon>
        <taxon>Lactobacillaceae</taxon>
        <taxon>Ligilactobacillus</taxon>
    </lineage>
</organism>
<dbReference type="Proteomes" id="UP000051054">
    <property type="component" value="Unassembled WGS sequence"/>
</dbReference>
<dbReference type="eggNOG" id="ENOG5032UAI">
    <property type="taxonomic scope" value="Bacteria"/>
</dbReference>
<proteinExistence type="predicted"/>
<name>A0A0R1WP60_9LACO</name>
<keyword evidence="2" id="KW-1185">Reference proteome</keyword>
<evidence type="ECO:0000313" key="2">
    <source>
        <dbReference type="Proteomes" id="UP000051054"/>
    </source>
</evidence>
<sequence>MKRSYYKVFIGRLTSIRLYFAPNLKIAKHLKILRNDGWDKRAIRYYIGSIAYRLHQNDSIDYSFEQAHEVGSDLYAGMLANSNLSPKEKLALMLDKHLGAKIDNLGFLQLNPPGAFKMRNAISPLSPYFVLIRDLVIQAFHRTKEKSLNGSDLGKKIHLFRSQLDLTYITYIRQYFGLRSRLRPNATDFDRLQEFMFDNKVEADYSTGSSFHNRFHDEFTYPKNMKVQLMKDSKKRRLNNGRMVEFIINLDTLNFESEWDAYAKHMKDGKVIADAKLYSDEELRMIANTESFNYGLPYGGKENHVPRYYKQTHNTMDVKHPADPALRRQATKYYRFQKDYNKGGRYADIVKNGLVDIKAWQKVPLQKRQATYDKYVAALQANKASNQGIAQFLQK</sequence>
<comment type="caution">
    <text evidence="1">The sequence shown here is derived from an EMBL/GenBank/DDBJ whole genome shotgun (WGS) entry which is preliminary data.</text>
</comment>
<reference evidence="1 2" key="1">
    <citation type="journal article" date="2015" name="Genome Announc.">
        <title>Expanding the biotechnology potential of lactobacilli through comparative genomics of 213 strains and associated genera.</title>
        <authorList>
            <person name="Sun Z."/>
            <person name="Harris H.M."/>
            <person name="McCann A."/>
            <person name="Guo C."/>
            <person name="Argimon S."/>
            <person name="Zhang W."/>
            <person name="Yang X."/>
            <person name="Jeffery I.B."/>
            <person name="Cooney J.C."/>
            <person name="Kagawa T.F."/>
            <person name="Liu W."/>
            <person name="Song Y."/>
            <person name="Salvetti E."/>
            <person name="Wrobel A."/>
            <person name="Rasinkangas P."/>
            <person name="Parkhill J."/>
            <person name="Rea M.C."/>
            <person name="O'Sullivan O."/>
            <person name="Ritari J."/>
            <person name="Douillard F.P."/>
            <person name="Paul Ross R."/>
            <person name="Yang R."/>
            <person name="Briner A.E."/>
            <person name="Felis G.E."/>
            <person name="de Vos W.M."/>
            <person name="Barrangou R."/>
            <person name="Klaenhammer T.R."/>
            <person name="Caufield P.W."/>
            <person name="Cui Y."/>
            <person name="Zhang H."/>
            <person name="O'Toole P.W."/>
        </authorList>
    </citation>
    <scope>NUCLEOTIDE SEQUENCE [LARGE SCALE GENOMIC DNA]</scope>
    <source>
        <strain evidence="1 2">DSM 18933</strain>
    </source>
</reference>
<dbReference type="PATRIC" id="fig|1423755.3.peg.469"/>
<dbReference type="InterPro" id="IPR021462">
    <property type="entry name" value="DUF3114"/>
</dbReference>
<dbReference type="AlphaFoldDB" id="A0A0R1WP60"/>
<dbReference type="RefSeq" id="WP_162251110.1">
    <property type="nucleotide sequence ID" value="NZ_AZGD01000082.1"/>
</dbReference>
<dbReference type="Pfam" id="PF11311">
    <property type="entry name" value="DUF3114"/>
    <property type="match status" value="1"/>
</dbReference>
<gene>
    <name evidence="1" type="ORF">FC40_GL000427</name>
</gene>
<protein>
    <recommendedName>
        <fullName evidence="3">DUF3114 domain-containing protein</fullName>
    </recommendedName>
</protein>
<accession>A0A0R1WP60</accession>